<evidence type="ECO:0000313" key="2">
    <source>
        <dbReference type="Proteomes" id="UP001165083"/>
    </source>
</evidence>
<reference evidence="1" key="1">
    <citation type="submission" date="2023-04" db="EMBL/GenBank/DDBJ databases">
        <title>Phytophthora lilii NBRC 32176.</title>
        <authorList>
            <person name="Ichikawa N."/>
            <person name="Sato H."/>
            <person name="Tonouchi N."/>
        </authorList>
    </citation>
    <scope>NUCLEOTIDE SEQUENCE</scope>
    <source>
        <strain evidence="1">NBRC 32176</strain>
    </source>
</reference>
<protein>
    <submittedName>
        <fullName evidence="1">Unnamed protein product</fullName>
    </submittedName>
</protein>
<dbReference type="EMBL" id="BSXW01000764">
    <property type="protein sequence ID" value="GMF29242.1"/>
    <property type="molecule type" value="Genomic_DNA"/>
</dbReference>
<dbReference type="OrthoDB" id="79339at2759"/>
<sequence length="253" mass="29024">MSLNNRCPPPCINPLRSLHRGEIVRYLGIPFGNCDTSSGLANDLDRKLTTKLRLWKGQARTLLGRKLVAQTLILSLLWYFTSAMIIPNRFINRWQAIINQFVLYNRIGTGKRGVNVVRTEFALTPKDNDGISIPHVKLYIHRQHLQLLQVFVRAISSTGNHDEEIWYRPMQAILQQHYGNFSRLRSSLIFLCRTHHHHLGGKYLICLFGGGECCKIGTESNGLNTTRYHSLDVKPCNTYYSVRFGGTPQRNFK</sequence>
<name>A0A9W6U5E2_9STRA</name>
<gene>
    <name evidence="1" type="ORF">Plil01_001238600</name>
</gene>
<keyword evidence="2" id="KW-1185">Reference proteome</keyword>
<dbReference type="Proteomes" id="UP001165083">
    <property type="component" value="Unassembled WGS sequence"/>
</dbReference>
<evidence type="ECO:0000313" key="1">
    <source>
        <dbReference type="EMBL" id="GMF29242.1"/>
    </source>
</evidence>
<comment type="caution">
    <text evidence="1">The sequence shown here is derived from an EMBL/GenBank/DDBJ whole genome shotgun (WGS) entry which is preliminary data.</text>
</comment>
<accession>A0A9W6U5E2</accession>
<proteinExistence type="predicted"/>
<dbReference type="AlphaFoldDB" id="A0A9W6U5E2"/>
<organism evidence="1 2">
    <name type="scientific">Phytophthora lilii</name>
    <dbReference type="NCBI Taxonomy" id="2077276"/>
    <lineage>
        <taxon>Eukaryota</taxon>
        <taxon>Sar</taxon>
        <taxon>Stramenopiles</taxon>
        <taxon>Oomycota</taxon>
        <taxon>Peronosporomycetes</taxon>
        <taxon>Peronosporales</taxon>
        <taxon>Peronosporaceae</taxon>
        <taxon>Phytophthora</taxon>
    </lineage>
</organism>